<evidence type="ECO:0000313" key="1">
    <source>
        <dbReference type="EMBL" id="AYV54573.1"/>
    </source>
</evidence>
<protein>
    <submittedName>
        <fullName evidence="1">Uncharacterized protein</fullName>
    </submittedName>
</protein>
<dbReference type="AlphaFoldDB" id="A0AAD0ULK1"/>
<evidence type="ECO:0000313" key="2">
    <source>
        <dbReference type="Proteomes" id="UP000276407"/>
    </source>
</evidence>
<organism evidence="1 2">
    <name type="scientific">Leptospira kmetyi</name>
    <dbReference type="NCBI Taxonomy" id="408139"/>
    <lineage>
        <taxon>Bacteria</taxon>
        <taxon>Pseudomonadati</taxon>
        <taxon>Spirochaetota</taxon>
        <taxon>Spirochaetia</taxon>
        <taxon>Leptospirales</taxon>
        <taxon>Leptospiraceae</taxon>
        <taxon>Leptospira</taxon>
    </lineage>
</organism>
<sequence length="63" mass="7316">MIFGVGLHWKAKYYGSLDRENGFFLLLGENRSWLEKFVGTHTAAVHEGMCEILHESRLFKDET</sequence>
<reference evidence="1 2" key="1">
    <citation type="submission" date="2018-11" db="EMBL/GenBank/DDBJ databases">
        <title>Complete genome sequence of Leptospira kmetyi isolate LS 001/16 from soil sample associated with a leptospirosis patient in Kelantan.</title>
        <authorList>
            <person name="Muhammad Yusoff F."/>
            <person name="Muhammad Yusoff S."/>
            <person name="Ahmad M.N."/>
            <person name="Yusof N.Y."/>
            <person name="Aziah I."/>
        </authorList>
    </citation>
    <scope>NUCLEOTIDE SEQUENCE [LARGE SCALE GENOMIC DNA]</scope>
    <source>
        <strain evidence="1 2">LS 001/16</strain>
    </source>
</reference>
<dbReference type="KEGG" id="lkm:EFP84_02970"/>
<dbReference type="EMBL" id="CP033614">
    <property type="protein sequence ID" value="AYV54573.1"/>
    <property type="molecule type" value="Genomic_DNA"/>
</dbReference>
<gene>
    <name evidence="1" type="ORF">EFP84_02970</name>
</gene>
<proteinExistence type="predicted"/>
<accession>A0AAD0ULK1</accession>
<name>A0AAD0ULK1_9LEPT</name>
<dbReference type="Proteomes" id="UP000276407">
    <property type="component" value="Chromosome 1"/>
</dbReference>